<dbReference type="SUPFAM" id="SSF48498">
    <property type="entry name" value="Tetracyclin repressor-like, C-terminal domain"/>
    <property type="match status" value="1"/>
</dbReference>
<dbReference type="SUPFAM" id="SSF46689">
    <property type="entry name" value="Homeodomain-like"/>
    <property type="match status" value="1"/>
</dbReference>
<evidence type="ECO:0000259" key="6">
    <source>
        <dbReference type="PROSITE" id="PS50977"/>
    </source>
</evidence>
<protein>
    <submittedName>
        <fullName evidence="7">TetR/AcrR family transcriptional regulator C-terminal ligand-binding domain-containing protein</fullName>
    </submittedName>
</protein>
<dbReference type="PROSITE" id="PS50977">
    <property type="entry name" value="HTH_TETR_2"/>
    <property type="match status" value="1"/>
</dbReference>
<comment type="caution">
    <text evidence="7">The sequence shown here is derived from an EMBL/GenBank/DDBJ whole genome shotgun (WGS) entry which is preliminary data.</text>
</comment>
<dbReference type="InterPro" id="IPR036271">
    <property type="entry name" value="Tet_transcr_reg_TetR-rel_C_sf"/>
</dbReference>
<evidence type="ECO:0000256" key="3">
    <source>
        <dbReference type="ARBA" id="ARBA00023163"/>
    </source>
</evidence>
<proteinExistence type="predicted"/>
<feature type="region of interest" description="Disordered" evidence="5">
    <location>
        <begin position="1"/>
        <end position="38"/>
    </location>
</feature>
<dbReference type="InterPro" id="IPR050109">
    <property type="entry name" value="HTH-type_TetR-like_transc_reg"/>
</dbReference>
<dbReference type="Gene3D" id="1.10.10.60">
    <property type="entry name" value="Homeodomain-like"/>
    <property type="match status" value="1"/>
</dbReference>
<feature type="region of interest" description="Disordered" evidence="5">
    <location>
        <begin position="230"/>
        <end position="250"/>
    </location>
</feature>
<feature type="domain" description="HTH tetR-type" evidence="6">
    <location>
        <begin position="35"/>
        <end position="95"/>
    </location>
</feature>
<gene>
    <name evidence="7" type="ORF">ACFP0N_15245</name>
</gene>
<dbReference type="InterPro" id="IPR001647">
    <property type="entry name" value="HTH_TetR"/>
</dbReference>
<dbReference type="Pfam" id="PF00440">
    <property type="entry name" value="TetR_N"/>
    <property type="match status" value="1"/>
</dbReference>
<evidence type="ECO:0000256" key="4">
    <source>
        <dbReference type="PROSITE-ProRule" id="PRU00335"/>
    </source>
</evidence>
<keyword evidence="3" id="KW-0804">Transcription</keyword>
<evidence type="ECO:0000256" key="2">
    <source>
        <dbReference type="ARBA" id="ARBA00023125"/>
    </source>
</evidence>
<sequence length="250" mass="26224">MSQAPEEPSEGTADGPSPGSTDDRPGTRRPGGRTARTRTAVLAAVREELVETGFAQVTVEKVARRAGVAKTTVYTRWRDLPGLVVDLLADLSTTRVPLPDTGSLDEDLRLVARRLLELMRAEPEMTMFRAIVATAVHHPEAREALSAFFQQRLATTAELVDRAIERGEVPPGTCRLEVVRTMSGAFYYRMFITGEPLTEAVADRAAAVAAHSARAGLLLAAPIDGKVSDGAGSDGAGGSSGVGGDGAGSA</sequence>
<evidence type="ECO:0000256" key="1">
    <source>
        <dbReference type="ARBA" id="ARBA00023015"/>
    </source>
</evidence>
<evidence type="ECO:0000313" key="8">
    <source>
        <dbReference type="Proteomes" id="UP001596067"/>
    </source>
</evidence>
<organism evidence="7 8">
    <name type="scientific">Kitasatospora aburaviensis</name>
    <dbReference type="NCBI Taxonomy" id="67265"/>
    <lineage>
        <taxon>Bacteria</taxon>
        <taxon>Bacillati</taxon>
        <taxon>Actinomycetota</taxon>
        <taxon>Actinomycetes</taxon>
        <taxon>Kitasatosporales</taxon>
        <taxon>Streptomycetaceae</taxon>
        <taxon>Kitasatospora</taxon>
    </lineage>
</organism>
<dbReference type="Proteomes" id="UP001596067">
    <property type="component" value="Unassembled WGS sequence"/>
</dbReference>
<keyword evidence="2 4" id="KW-0238">DNA-binding</keyword>
<dbReference type="Gene3D" id="1.10.357.10">
    <property type="entry name" value="Tetracycline Repressor, domain 2"/>
    <property type="match status" value="1"/>
</dbReference>
<feature type="compositionally biased region" description="Gly residues" evidence="5">
    <location>
        <begin position="232"/>
        <end position="250"/>
    </location>
</feature>
<dbReference type="InterPro" id="IPR009057">
    <property type="entry name" value="Homeodomain-like_sf"/>
</dbReference>
<keyword evidence="1" id="KW-0805">Transcription regulation</keyword>
<dbReference type="EMBL" id="JBHSOD010000016">
    <property type="protein sequence ID" value="MFC5886320.1"/>
    <property type="molecule type" value="Genomic_DNA"/>
</dbReference>
<evidence type="ECO:0000313" key="7">
    <source>
        <dbReference type="EMBL" id="MFC5886320.1"/>
    </source>
</evidence>
<evidence type="ECO:0000256" key="5">
    <source>
        <dbReference type="SAM" id="MobiDB-lite"/>
    </source>
</evidence>
<reference evidence="8" key="1">
    <citation type="journal article" date="2019" name="Int. J. Syst. Evol. Microbiol.">
        <title>The Global Catalogue of Microorganisms (GCM) 10K type strain sequencing project: providing services to taxonomists for standard genome sequencing and annotation.</title>
        <authorList>
            <consortium name="The Broad Institute Genomics Platform"/>
            <consortium name="The Broad Institute Genome Sequencing Center for Infectious Disease"/>
            <person name="Wu L."/>
            <person name="Ma J."/>
        </authorList>
    </citation>
    <scope>NUCLEOTIDE SEQUENCE [LARGE SCALE GENOMIC DNA]</scope>
    <source>
        <strain evidence="8">CGMCC 4.1469</strain>
    </source>
</reference>
<name>A0ABW1EWZ4_9ACTN</name>
<dbReference type="InterPro" id="IPR011075">
    <property type="entry name" value="TetR_C"/>
</dbReference>
<dbReference type="PANTHER" id="PTHR30055:SF148">
    <property type="entry name" value="TETR-FAMILY TRANSCRIPTIONAL REGULATOR"/>
    <property type="match status" value="1"/>
</dbReference>
<dbReference type="Pfam" id="PF16859">
    <property type="entry name" value="TetR_C_11"/>
    <property type="match status" value="1"/>
</dbReference>
<dbReference type="PANTHER" id="PTHR30055">
    <property type="entry name" value="HTH-TYPE TRANSCRIPTIONAL REGULATOR RUTR"/>
    <property type="match status" value="1"/>
</dbReference>
<accession>A0ABW1EWZ4</accession>
<feature type="DNA-binding region" description="H-T-H motif" evidence="4">
    <location>
        <begin position="58"/>
        <end position="77"/>
    </location>
</feature>
<dbReference type="RefSeq" id="WP_313761826.1">
    <property type="nucleotide sequence ID" value="NZ_BAAAVH010000101.1"/>
</dbReference>
<keyword evidence="8" id="KW-1185">Reference proteome</keyword>